<accession>A0A7Y4JQ26</accession>
<protein>
    <recommendedName>
        <fullName evidence="4">MBL fold metallo-hydrolase</fullName>
    </recommendedName>
</protein>
<organism evidence="2 3">
    <name type="scientific">Corallococcus exercitus</name>
    <dbReference type="NCBI Taxonomy" id="2316736"/>
    <lineage>
        <taxon>Bacteria</taxon>
        <taxon>Pseudomonadati</taxon>
        <taxon>Myxococcota</taxon>
        <taxon>Myxococcia</taxon>
        <taxon>Myxococcales</taxon>
        <taxon>Cystobacterineae</taxon>
        <taxon>Myxococcaceae</taxon>
        <taxon>Corallococcus</taxon>
    </lineage>
</organism>
<name>A0A7Y4JQ26_9BACT</name>
<dbReference type="EMBL" id="JABFJW010000047">
    <property type="protein sequence ID" value="NOK09095.1"/>
    <property type="molecule type" value="Genomic_DNA"/>
</dbReference>
<proteinExistence type="predicted"/>
<dbReference type="Gene3D" id="3.60.15.10">
    <property type="entry name" value="Ribonuclease Z/Hydroxyacylglutathione hydrolase-like"/>
    <property type="match status" value="1"/>
</dbReference>
<dbReference type="AlphaFoldDB" id="A0A7Y4JQ26"/>
<sequence>MRRPLLTSAVAVLLLIALPAAAAEDPGRAHVRAAAEAMGGEARLRALTGLRIRGVGHWNLLEQSERPTPPFLVMYEQFDEVSDLRRGRLRQKSEARGVVMDAWRSVTMLLADGVAAAEFDGKWRPLGAAQLQDLQERMALAPEHVLLAALDAKDLRAQADTVLQEVPHHVVAFHLDRASVRLFLNARTGLPTAVETVGAHPEDPFWSVWGDVRTVLSFQAWSLESGGLRYPRHWEWARNGQPHHSVTVTAVTVDPPLTDADFAVAEDVKQGFEARRARKLDDTPALRPDAPPVELAPGVVQLPGAWNVALVAQDDGVVVVEGPLASGYAARVMEEAAKRFPGLKVKAVVSTSDAWPHVGGLREYVARGIPVYVLDLNRALVERLVVSPRTLLPDALARKPRAAKLQVVDGRRVLGSGKNRLELVPVRTETGERMVFAWLPEHRLLYTSDLVQPQPDGAFFNVQQVDETVEVAAREKLPVARVFGMHLKPTDWSALTTAVEKARAR</sequence>
<gene>
    <name evidence="2" type="ORF">HNS30_08640</name>
</gene>
<dbReference type="SUPFAM" id="SSF56281">
    <property type="entry name" value="Metallo-hydrolase/oxidoreductase"/>
    <property type="match status" value="1"/>
</dbReference>
<comment type="caution">
    <text evidence="2">The sequence shown here is derived from an EMBL/GenBank/DDBJ whole genome shotgun (WGS) entry which is preliminary data.</text>
</comment>
<dbReference type="InterPro" id="IPR036866">
    <property type="entry name" value="RibonucZ/Hydroxyglut_hydro"/>
</dbReference>
<evidence type="ECO:0000313" key="2">
    <source>
        <dbReference type="EMBL" id="NOK09095.1"/>
    </source>
</evidence>
<keyword evidence="1" id="KW-0732">Signal</keyword>
<feature type="chain" id="PRO_5031067749" description="MBL fold metallo-hydrolase" evidence="1">
    <location>
        <begin position="23"/>
        <end position="505"/>
    </location>
</feature>
<evidence type="ECO:0000256" key="1">
    <source>
        <dbReference type="SAM" id="SignalP"/>
    </source>
</evidence>
<reference evidence="2 3" key="1">
    <citation type="submission" date="2020-05" db="EMBL/GenBank/DDBJ databases">
        <authorList>
            <person name="Whitworth D."/>
        </authorList>
    </citation>
    <scope>NUCLEOTIDE SEQUENCE [LARGE SCALE GENOMIC DNA]</scope>
    <source>
        <strain evidence="2 3">CA046A</strain>
    </source>
</reference>
<dbReference type="RefSeq" id="WP_171413304.1">
    <property type="nucleotide sequence ID" value="NZ_JABFJW010000047.1"/>
</dbReference>
<dbReference type="Proteomes" id="UP000528460">
    <property type="component" value="Unassembled WGS sequence"/>
</dbReference>
<evidence type="ECO:0000313" key="3">
    <source>
        <dbReference type="Proteomes" id="UP000528460"/>
    </source>
</evidence>
<evidence type="ECO:0008006" key="4">
    <source>
        <dbReference type="Google" id="ProtNLM"/>
    </source>
</evidence>
<feature type="signal peptide" evidence="1">
    <location>
        <begin position="1"/>
        <end position="22"/>
    </location>
</feature>